<dbReference type="GO" id="GO:0003723">
    <property type="term" value="F:RNA binding"/>
    <property type="evidence" value="ECO:0007669"/>
    <property type="project" value="UniProtKB-UniRule"/>
</dbReference>
<sequence>MSVLTREVLESSTLADLHALAGELAVDGFRRLRREDLVDTIIERRGGSADGEESGSGRKRRRRGGRRDEDSTTETTDAVASDDDRDEDSGRRRRGGRGGRGERDGRGDREPRGEGGRGDREPRGDRDGGRDRREGEEDGPTVEGVIGVTANGSAILKAKDGTEVYVSAGQVRRCELVDGDRVSGPTRPARRSERFPSLVRVETINGSSAEETSTGAKYEELEAVRPSELLAITSEDPTVAAIAWLTPLGRGSRAVIVGPHAAGKSEAIRRLAVGLKGIDDLELLPVLAGARPEELGDWQADGLEPIVSLDLSSGPEQRSKAIDDAVDRGRRVAARGGHAVVLIDTLDGLGEGAARRVLAAARRLKDGGSLTIIATREHPVGGESTVIRLDRHLTSTGRFPALDLAASGTLRPELLVGDEGAAAIAAARAELVA</sequence>
<feature type="compositionally biased region" description="Basic and acidic residues" evidence="2">
    <location>
        <begin position="99"/>
        <end position="135"/>
    </location>
</feature>
<dbReference type="InterPro" id="IPR011113">
    <property type="entry name" value="Rho_RNA-bd"/>
</dbReference>
<dbReference type="InterPro" id="IPR012340">
    <property type="entry name" value="NA-bd_OB-fold"/>
</dbReference>
<dbReference type="Pfam" id="PF07497">
    <property type="entry name" value="Rho_RNA_bind"/>
    <property type="match status" value="1"/>
</dbReference>
<dbReference type="Pfam" id="PF07498">
    <property type="entry name" value="Rho_N"/>
    <property type="match status" value="1"/>
</dbReference>
<dbReference type="Gene3D" id="3.40.50.300">
    <property type="entry name" value="P-loop containing nucleotide triphosphate hydrolases"/>
    <property type="match status" value="2"/>
</dbReference>
<evidence type="ECO:0000313" key="5">
    <source>
        <dbReference type="Proteomes" id="UP000005143"/>
    </source>
</evidence>
<dbReference type="InterPro" id="IPR004665">
    <property type="entry name" value="Term_rho"/>
</dbReference>
<dbReference type="PANTHER" id="PTHR46425:SF1">
    <property type="entry name" value="TRANSCRIPTION TERMINATION FACTOR RHO"/>
    <property type="match status" value="1"/>
</dbReference>
<dbReference type="SMART" id="SM00959">
    <property type="entry name" value="Rho_N"/>
    <property type="match status" value="1"/>
</dbReference>
<dbReference type="RefSeq" id="WP_007570029.1">
    <property type="nucleotide sequence ID" value="NZ_AGUD01000008.1"/>
</dbReference>
<comment type="similarity">
    <text evidence="1">Belongs to the Rho family.</text>
</comment>
<comment type="caution">
    <text evidence="4">The sequence shown here is derived from an EMBL/GenBank/DDBJ whole genome shotgun (WGS) entry which is preliminary data.</text>
</comment>
<dbReference type="Gene3D" id="2.40.50.140">
    <property type="entry name" value="Nucleic acid-binding proteins"/>
    <property type="match status" value="1"/>
</dbReference>
<feature type="region of interest" description="Disordered" evidence="2">
    <location>
        <begin position="46"/>
        <end position="144"/>
    </location>
</feature>
<dbReference type="SUPFAM" id="SSF50249">
    <property type="entry name" value="Nucleic acid-binding proteins"/>
    <property type="match status" value="1"/>
</dbReference>
<dbReference type="PANTHER" id="PTHR46425">
    <property type="entry name" value="TRANSCRIPTION TERMINATION FACTOR RHO"/>
    <property type="match status" value="1"/>
</dbReference>
<keyword evidence="1" id="KW-0694">RNA-binding</keyword>
<accession>H0E0F4</accession>
<dbReference type="GO" id="GO:0006353">
    <property type="term" value="P:DNA-templated transcription termination"/>
    <property type="evidence" value="ECO:0007669"/>
    <property type="project" value="InterPro"/>
</dbReference>
<evidence type="ECO:0000313" key="4">
    <source>
        <dbReference type="EMBL" id="EHN12838.1"/>
    </source>
</evidence>
<organism evidence="4 5">
    <name type="scientific">Patulibacter medicamentivorans</name>
    <dbReference type="NCBI Taxonomy" id="1097667"/>
    <lineage>
        <taxon>Bacteria</taxon>
        <taxon>Bacillati</taxon>
        <taxon>Actinomycetota</taxon>
        <taxon>Thermoleophilia</taxon>
        <taxon>Solirubrobacterales</taxon>
        <taxon>Patulibacteraceae</taxon>
        <taxon>Patulibacter</taxon>
    </lineage>
</organism>
<evidence type="ECO:0000256" key="1">
    <source>
        <dbReference type="PROSITE-ProRule" id="PRU01203"/>
    </source>
</evidence>
<evidence type="ECO:0000256" key="2">
    <source>
        <dbReference type="SAM" id="MobiDB-lite"/>
    </source>
</evidence>
<dbReference type="Proteomes" id="UP000005143">
    <property type="component" value="Unassembled WGS sequence"/>
</dbReference>
<dbReference type="AlphaFoldDB" id="H0E0F4"/>
<dbReference type="InterPro" id="IPR027417">
    <property type="entry name" value="P-loop_NTPase"/>
</dbReference>
<name>H0E0F4_9ACTN</name>
<dbReference type="PROSITE" id="PS51856">
    <property type="entry name" value="RHO_RNA_BD"/>
    <property type="match status" value="1"/>
</dbReference>
<protein>
    <submittedName>
        <fullName evidence="4">Transcription termination factor Rho</fullName>
    </submittedName>
</protein>
<reference evidence="4 5" key="1">
    <citation type="journal article" date="2013" name="Biodegradation">
        <title>Quantitative proteomic analysis of ibuprofen-degrading Patulibacter sp. strain I11.</title>
        <authorList>
            <person name="Almeida B."/>
            <person name="Kjeldal H."/>
            <person name="Lolas I."/>
            <person name="Knudsen A.D."/>
            <person name="Carvalho G."/>
            <person name="Nielsen K.L."/>
            <person name="Barreto Crespo M.T."/>
            <person name="Stensballe A."/>
            <person name="Nielsen J.L."/>
        </authorList>
    </citation>
    <scope>NUCLEOTIDE SEQUENCE [LARGE SCALE GENOMIC DNA]</scope>
    <source>
        <strain evidence="4 5">I11</strain>
    </source>
</reference>
<dbReference type="EMBL" id="AGUD01000008">
    <property type="protein sequence ID" value="EHN12838.1"/>
    <property type="molecule type" value="Genomic_DNA"/>
</dbReference>
<dbReference type="OrthoDB" id="9805197at2"/>
<evidence type="ECO:0000259" key="3">
    <source>
        <dbReference type="PROSITE" id="PS51856"/>
    </source>
</evidence>
<dbReference type="GO" id="GO:0008186">
    <property type="term" value="F:ATP-dependent activity, acting on RNA"/>
    <property type="evidence" value="ECO:0007669"/>
    <property type="project" value="InterPro"/>
</dbReference>
<dbReference type="InterPro" id="IPR011112">
    <property type="entry name" value="Rho-like_N"/>
</dbReference>
<keyword evidence="5" id="KW-1185">Reference proteome</keyword>
<dbReference type="GO" id="GO:0005524">
    <property type="term" value="F:ATP binding"/>
    <property type="evidence" value="ECO:0007669"/>
    <property type="project" value="InterPro"/>
</dbReference>
<dbReference type="SUPFAM" id="SSF52540">
    <property type="entry name" value="P-loop containing nucleoside triphosphate hydrolases"/>
    <property type="match status" value="1"/>
</dbReference>
<feature type="domain" description="Rho RNA-BD" evidence="3">
    <location>
        <begin position="139"/>
        <end position="208"/>
    </location>
</feature>
<gene>
    <name evidence="4" type="ORF">PAI11_02620</name>
</gene>
<proteinExistence type="inferred from homology"/>